<dbReference type="Gene3D" id="1.10.287.130">
    <property type="match status" value="1"/>
</dbReference>
<dbReference type="InterPro" id="IPR036890">
    <property type="entry name" value="HATPase_C_sf"/>
</dbReference>
<evidence type="ECO:0000256" key="1">
    <source>
        <dbReference type="ARBA" id="ARBA00000085"/>
    </source>
</evidence>
<dbReference type="InterPro" id="IPR003661">
    <property type="entry name" value="HisK_dim/P_dom"/>
</dbReference>
<dbReference type="EMBL" id="CP048685">
    <property type="protein sequence ID" value="QPJ60744.1"/>
    <property type="molecule type" value="Genomic_DNA"/>
</dbReference>
<keyword evidence="5" id="KW-0418">Kinase</keyword>
<dbReference type="Gene3D" id="3.30.565.10">
    <property type="entry name" value="Histidine kinase-like ATPase, C-terminal domain"/>
    <property type="match status" value="1"/>
</dbReference>
<dbReference type="SMART" id="SM00387">
    <property type="entry name" value="HATPase_c"/>
    <property type="match status" value="1"/>
</dbReference>
<name>A0A7T0BTI7_9BACT</name>
<feature type="domain" description="Histidine kinase" evidence="7">
    <location>
        <begin position="212"/>
        <end position="429"/>
    </location>
</feature>
<dbReference type="PANTHER" id="PTHR43047">
    <property type="entry name" value="TWO-COMPONENT HISTIDINE PROTEIN KINASE"/>
    <property type="match status" value="1"/>
</dbReference>
<dbReference type="InterPro" id="IPR003018">
    <property type="entry name" value="GAF"/>
</dbReference>
<organism evidence="8 9">
    <name type="scientific">Candidatus Nitronauta litoralis</name>
    <dbReference type="NCBI Taxonomy" id="2705533"/>
    <lineage>
        <taxon>Bacteria</taxon>
        <taxon>Pseudomonadati</taxon>
        <taxon>Nitrospinota/Tectimicrobiota group</taxon>
        <taxon>Nitrospinota</taxon>
        <taxon>Nitrospinia</taxon>
        <taxon>Nitrospinales</taxon>
        <taxon>Nitrospinaceae</taxon>
        <taxon>Candidatus Nitronauta</taxon>
    </lineage>
</organism>
<evidence type="ECO:0000256" key="6">
    <source>
        <dbReference type="SAM" id="Coils"/>
    </source>
</evidence>
<dbReference type="InterPro" id="IPR003594">
    <property type="entry name" value="HATPase_dom"/>
</dbReference>
<dbReference type="Gene3D" id="3.30.450.40">
    <property type="match status" value="1"/>
</dbReference>
<feature type="coiled-coil region" evidence="6">
    <location>
        <begin position="7"/>
        <end position="34"/>
    </location>
</feature>
<keyword evidence="4" id="KW-0808">Transferase</keyword>
<dbReference type="PRINTS" id="PR00344">
    <property type="entry name" value="BCTRLSENSOR"/>
</dbReference>
<dbReference type="SUPFAM" id="SSF55781">
    <property type="entry name" value="GAF domain-like"/>
    <property type="match status" value="1"/>
</dbReference>
<dbReference type="EC" id="2.7.13.3" evidence="2"/>
<dbReference type="SMART" id="SM00388">
    <property type="entry name" value="HisKA"/>
    <property type="match status" value="1"/>
</dbReference>
<evidence type="ECO:0000256" key="4">
    <source>
        <dbReference type="ARBA" id="ARBA00022679"/>
    </source>
</evidence>
<evidence type="ECO:0000256" key="3">
    <source>
        <dbReference type="ARBA" id="ARBA00022553"/>
    </source>
</evidence>
<sequence>MDPVNKIEKSTDKIESAEEEIRQRTEEYRVLHEVAKILHNAEGIQEMLETVMITLTRFRELEVECKAGIFLADEEQRVLRLFSTIGEFSDEFLEKEKEIPYGNCLCGRAVVSGEMIISNNCFSDSRHENRFEGMTAHGHYIVPLKSSGKTLGVLFLYTDENPPWYCRSQEILLSIGGLIGDAIVSRQREEDIKRKNEELKSLNEMKNKFLGIASHDLRNPLYLIRSFSEVMKEGSVGDVNSRQKELLGKIFNASDFMKNLLENLLDVSKIESGKIELEKKVQDLNTTARQQIELSELFASKKNISLIPKLGDIPPISFDSSAITQVVGNFLTNAIKFSPPETKVVVTTEMEGNNVRFSVKDQGPGISEEDQKLLFKEFQTLSARPTGGEKSTGLGLAIAKKLIQLHGGSIGASSKLDEGSTFFFTLPMD</sequence>
<dbReference type="PROSITE" id="PS50109">
    <property type="entry name" value="HIS_KIN"/>
    <property type="match status" value="1"/>
</dbReference>
<dbReference type="FunFam" id="3.30.565.10:FF:000006">
    <property type="entry name" value="Sensor histidine kinase WalK"/>
    <property type="match status" value="1"/>
</dbReference>
<evidence type="ECO:0000256" key="2">
    <source>
        <dbReference type="ARBA" id="ARBA00012438"/>
    </source>
</evidence>
<dbReference type="GO" id="GO:0009927">
    <property type="term" value="F:histidine phosphotransfer kinase activity"/>
    <property type="evidence" value="ECO:0007669"/>
    <property type="project" value="TreeGrafter"/>
</dbReference>
<dbReference type="KEGG" id="nli:G3M70_02105"/>
<dbReference type="InterPro" id="IPR029016">
    <property type="entry name" value="GAF-like_dom_sf"/>
</dbReference>
<dbReference type="CDD" id="cd00082">
    <property type="entry name" value="HisKA"/>
    <property type="match status" value="1"/>
</dbReference>
<reference evidence="8 9" key="1">
    <citation type="submission" date="2020-02" db="EMBL/GenBank/DDBJ databases">
        <title>Genomic and physiological characterization of two novel Nitrospinaceae genera.</title>
        <authorList>
            <person name="Mueller A.J."/>
            <person name="Jung M.-Y."/>
            <person name="Strachan C.R."/>
            <person name="Herbold C.W."/>
            <person name="Kirkegaard R.H."/>
            <person name="Daims H."/>
        </authorList>
    </citation>
    <scope>NUCLEOTIDE SEQUENCE [LARGE SCALE GENOMIC DNA]</scope>
    <source>
        <strain evidence="8">EB</strain>
    </source>
</reference>
<dbReference type="InterPro" id="IPR005467">
    <property type="entry name" value="His_kinase_dom"/>
</dbReference>
<dbReference type="SUPFAM" id="SSF47384">
    <property type="entry name" value="Homodimeric domain of signal transducing histidine kinase"/>
    <property type="match status" value="1"/>
</dbReference>
<dbReference type="SUPFAM" id="SSF55874">
    <property type="entry name" value="ATPase domain of HSP90 chaperone/DNA topoisomerase II/histidine kinase"/>
    <property type="match status" value="1"/>
</dbReference>
<accession>A0A7T0BTI7</accession>
<proteinExistence type="predicted"/>
<keyword evidence="3" id="KW-0597">Phosphoprotein</keyword>
<dbReference type="AlphaFoldDB" id="A0A7T0BTI7"/>
<evidence type="ECO:0000259" key="7">
    <source>
        <dbReference type="PROSITE" id="PS50109"/>
    </source>
</evidence>
<dbReference type="PANTHER" id="PTHR43047:SF72">
    <property type="entry name" value="OSMOSENSING HISTIDINE PROTEIN KINASE SLN1"/>
    <property type="match status" value="1"/>
</dbReference>
<evidence type="ECO:0000256" key="5">
    <source>
        <dbReference type="ARBA" id="ARBA00022777"/>
    </source>
</evidence>
<dbReference type="Pfam" id="PF02518">
    <property type="entry name" value="HATPase_c"/>
    <property type="match status" value="1"/>
</dbReference>
<dbReference type="GO" id="GO:0005886">
    <property type="term" value="C:plasma membrane"/>
    <property type="evidence" value="ECO:0007669"/>
    <property type="project" value="TreeGrafter"/>
</dbReference>
<gene>
    <name evidence="8" type="ORF">G3M70_02105</name>
</gene>
<dbReference type="InterPro" id="IPR036097">
    <property type="entry name" value="HisK_dim/P_sf"/>
</dbReference>
<dbReference type="Proteomes" id="UP000594688">
    <property type="component" value="Chromosome"/>
</dbReference>
<evidence type="ECO:0000313" key="8">
    <source>
        <dbReference type="EMBL" id="QPJ60744.1"/>
    </source>
</evidence>
<protein>
    <recommendedName>
        <fullName evidence="2">histidine kinase</fullName>
        <ecNumber evidence="2">2.7.13.3</ecNumber>
    </recommendedName>
</protein>
<keyword evidence="6" id="KW-0175">Coiled coil</keyword>
<dbReference type="Pfam" id="PF13185">
    <property type="entry name" value="GAF_2"/>
    <property type="match status" value="1"/>
</dbReference>
<evidence type="ECO:0000313" key="9">
    <source>
        <dbReference type="Proteomes" id="UP000594688"/>
    </source>
</evidence>
<comment type="catalytic activity">
    <reaction evidence="1">
        <text>ATP + protein L-histidine = ADP + protein N-phospho-L-histidine.</text>
        <dbReference type="EC" id="2.7.13.3"/>
    </reaction>
</comment>
<dbReference type="CDD" id="cd00075">
    <property type="entry name" value="HATPase"/>
    <property type="match status" value="1"/>
</dbReference>
<dbReference type="GO" id="GO:0000155">
    <property type="term" value="F:phosphorelay sensor kinase activity"/>
    <property type="evidence" value="ECO:0007669"/>
    <property type="project" value="InterPro"/>
</dbReference>
<dbReference type="Pfam" id="PF00512">
    <property type="entry name" value="HisKA"/>
    <property type="match status" value="1"/>
</dbReference>
<dbReference type="InterPro" id="IPR004358">
    <property type="entry name" value="Sig_transdc_His_kin-like_C"/>
</dbReference>